<keyword evidence="4 6" id="KW-1133">Transmembrane helix</keyword>
<dbReference type="AlphaFoldDB" id="X1RGS3"/>
<feature type="non-terminal residue" evidence="8">
    <location>
        <position position="83"/>
    </location>
</feature>
<dbReference type="Pfam" id="PF04039">
    <property type="entry name" value="MnhB"/>
    <property type="match status" value="1"/>
</dbReference>
<evidence type="ECO:0000256" key="1">
    <source>
        <dbReference type="ARBA" id="ARBA00004651"/>
    </source>
</evidence>
<evidence type="ECO:0000259" key="7">
    <source>
        <dbReference type="Pfam" id="PF04039"/>
    </source>
</evidence>
<feature type="domain" description="Na+/H+ antiporter MnhB subunit-related protein" evidence="7">
    <location>
        <begin position="7"/>
        <end position="82"/>
    </location>
</feature>
<evidence type="ECO:0000256" key="2">
    <source>
        <dbReference type="ARBA" id="ARBA00022475"/>
    </source>
</evidence>
<comment type="subcellular location">
    <subcellularLocation>
        <location evidence="1">Cell membrane</location>
        <topology evidence="1">Multi-pass membrane protein</topology>
    </subcellularLocation>
</comment>
<sequence>MAGMTVIVRTIARLLFPFTFLFGAYIVIHGHLTPGGGFPGGVIIAASIVMLILAYGIERAQKKVGFLHAEVLESVGGIAIVIL</sequence>
<keyword evidence="3 6" id="KW-0812">Transmembrane</keyword>
<dbReference type="EMBL" id="BARV01040519">
    <property type="protein sequence ID" value="GAI54789.1"/>
    <property type="molecule type" value="Genomic_DNA"/>
</dbReference>
<dbReference type="PANTHER" id="PTHR33932:SF4">
    <property type="entry name" value="NA(+)_H(+) ANTIPORTER SUBUNIT B"/>
    <property type="match status" value="1"/>
</dbReference>
<evidence type="ECO:0000256" key="5">
    <source>
        <dbReference type="ARBA" id="ARBA00023136"/>
    </source>
</evidence>
<gene>
    <name evidence="8" type="ORF">S06H3_61706</name>
</gene>
<dbReference type="GO" id="GO:0005886">
    <property type="term" value="C:plasma membrane"/>
    <property type="evidence" value="ECO:0007669"/>
    <property type="project" value="UniProtKB-SubCell"/>
</dbReference>
<dbReference type="InterPro" id="IPR050622">
    <property type="entry name" value="CPA3_antiporter_subunitB"/>
</dbReference>
<dbReference type="InterPro" id="IPR007182">
    <property type="entry name" value="MnhB"/>
</dbReference>
<feature type="transmembrane region" description="Helical" evidence="6">
    <location>
        <begin position="12"/>
        <end position="32"/>
    </location>
</feature>
<evidence type="ECO:0000313" key="8">
    <source>
        <dbReference type="EMBL" id="GAI54789.1"/>
    </source>
</evidence>
<reference evidence="8" key="1">
    <citation type="journal article" date="2014" name="Front. Microbiol.">
        <title>High frequency of phylogenetically diverse reductive dehalogenase-homologous genes in deep subseafloor sedimentary metagenomes.</title>
        <authorList>
            <person name="Kawai M."/>
            <person name="Futagami T."/>
            <person name="Toyoda A."/>
            <person name="Takaki Y."/>
            <person name="Nishi S."/>
            <person name="Hori S."/>
            <person name="Arai W."/>
            <person name="Tsubouchi T."/>
            <person name="Morono Y."/>
            <person name="Uchiyama I."/>
            <person name="Ito T."/>
            <person name="Fujiyama A."/>
            <person name="Inagaki F."/>
            <person name="Takami H."/>
        </authorList>
    </citation>
    <scope>NUCLEOTIDE SEQUENCE</scope>
    <source>
        <strain evidence="8">Expedition CK06-06</strain>
    </source>
</reference>
<evidence type="ECO:0000256" key="6">
    <source>
        <dbReference type="SAM" id="Phobius"/>
    </source>
</evidence>
<protein>
    <recommendedName>
        <fullName evidence="7">Na+/H+ antiporter MnhB subunit-related protein domain-containing protein</fullName>
    </recommendedName>
</protein>
<keyword evidence="5 6" id="KW-0472">Membrane</keyword>
<dbReference type="PANTHER" id="PTHR33932">
    <property type="entry name" value="NA(+)/H(+) ANTIPORTER SUBUNIT B"/>
    <property type="match status" value="1"/>
</dbReference>
<comment type="caution">
    <text evidence="8">The sequence shown here is derived from an EMBL/GenBank/DDBJ whole genome shotgun (WGS) entry which is preliminary data.</text>
</comment>
<organism evidence="8">
    <name type="scientific">marine sediment metagenome</name>
    <dbReference type="NCBI Taxonomy" id="412755"/>
    <lineage>
        <taxon>unclassified sequences</taxon>
        <taxon>metagenomes</taxon>
        <taxon>ecological metagenomes</taxon>
    </lineage>
</organism>
<evidence type="ECO:0000256" key="4">
    <source>
        <dbReference type="ARBA" id="ARBA00022989"/>
    </source>
</evidence>
<name>X1RGS3_9ZZZZ</name>
<proteinExistence type="predicted"/>
<evidence type="ECO:0000256" key="3">
    <source>
        <dbReference type="ARBA" id="ARBA00022692"/>
    </source>
</evidence>
<keyword evidence="2" id="KW-1003">Cell membrane</keyword>
<accession>X1RGS3</accession>
<feature type="transmembrane region" description="Helical" evidence="6">
    <location>
        <begin position="38"/>
        <end position="57"/>
    </location>
</feature>